<proteinExistence type="predicted"/>
<evidence type="ECO:0000313" key="2">
    <source>
        <dbReference type="Proteomes" id="UP000612899"/>
    </source>
</evidence>
<dbReference type="Proteomes" id="UP000612899">
    <property type="component" value="Unassembled WGS sequence"/>
</dbReference>
<gene>
    <name evidence="1" type="ORF">Rhe02_75460</name>
</gene>
<dbReference type="SUPFAM" id="SSF50475">
    <property type="entry name" value="FMN-binding split barrel"/>
    <property type="match status" value="1"/>
</dbReference>
<protein>
    <recommendedName>
        <fullName evidence="3">Pyridoxamine 5'-phosphate oxidase family protein</fullName>
    </recommendedName>
</protein>
<evidence type="ECO:0000313" key="1">
    <source>
        <dbReference type="EMBL" id="GIH09479.1"/>
    </source>
</evidence>
<sequence length="145" mass="15725">MSPPVTAESTRMIELDAATSLHLLSTIEFGRLVFTLNAMPAIRPVNHLVDGGEILIRASLPARSVPYTAGVPMPEGTVVAYEADEIDAQHRSGWTVVVTGIATPVLDPARHRRSRPLLKSWVHQPEGALLVVQPQLITGYRLCDG</sequence>
<organism evidence="1 2">
    <name type="scientific">Rhizocola hellebori</name>
    <dbReference type="NCBI Taxonomy" id="1392758"/>
    <lineage>
        <taxon>Bacteria</taxon>
        <taxon>Bacillati</taxon>
        <taxon>Actinomycetota</taxon>
        <taxon>Actinomycetes</taxon>
        <taxon>Micromonosporales</taxon>
        <taxon>Micromonosporaceae</taxon>
        <taxon>Rhizocola</taxon>
    </lineage>
</organism>
<keyword evidence="2" id="KW-1185">Reference proteome</keyword>
<dbReference type="AlphaFoldDB" id="A0A8J3QEP3"/>
<evidence type="ECO:0008006" key="3">
    <source>
        <dbReference type="Google" id="ProtNLM"/>
    </source>
</evidence>
<dbReference type="InterPro" id="IPR012349">
    <property type="entry name" value="Split_barrel_FMN-bd"/>
</dbReference>
<reference evidence="1" key="1">
    <citation type="submission" date="2021-01" db="EMBL/GenBank/DDBJ databases">
        <title>Whole genome shotgun sequence of Rhizocola hellebori NBRC 109834.</title>
        <authorList>
            <person name="Komaki H."/>
            <person name="Tamura T."/>
        </authorList>
    </citation>
    <scope>NUCLEOTIDE SEQUENCE</scope>
    <source>
        <strain evidence="1">NBRC 109834</strain>
    </source>
</reference>
<dbReference type="Gene3D" id="2.30.110.10">
    <property type="entry name" value="Electron Transport, Fmn-binding Protein, Chain A"/>
    <property type="match status" value="1"/>
</dbReference>
<name>A0A8J3QEP3_9ACTN</name>
<dbReference type="Pfam" id="PF12900">
    <property type="entry name" value="Pyridox_ox_2"/>
    <property type="match status" value="1"/>
</dbReference>
<dbReference type="EMBL" id="BONY01000069">
    <property type="protein sequence ID" value="GIH09479.1"/>
    <property type="molecule type" value="Genomic_DNA"/>
</dbReference>
<comment type="caution">
    <text evidence="1">The sequence shown here is derived from an EMBL/GenBank/DDBJ whole genome shotgun (WGS) entry which is preliminary data.</text>
</comment>
<dbReference type="InterPro" id="IPR024747">
    <property type="entry name" value="Pyridox_Oxase-rel"/>
</dbReference>
<accession>A0A8J3QEP3</accession>